<dbReference type="AlphaFoldDB" id="A0A399QS78"/>
<feature type="transmembrane region" description="Helical" evidence="1">
    <location>
        <begin position="101"/>
        <end position="121"/>
    </location>
</feature>
<keyword evidence="3" id="KW-1185">Reference proteome</keyword>
<organism evidence="2 3">
    <name type="scientific">Henriciella barbarensis</name>
    <dbReference type="NCBI Taxonomy" id="86342"/>
    <lineage>
        <taxon>Bacteria</taxon>
        <taxon>Pseudomonadati</taxon>
        <taxon>Pseudomonadota</taxon>
        <taxon>Alphaproteobacteria</taxon>
        <taxon>Hyphomonadales</taxon>
        <taxon>Hyphomonadaceae</taxon>
        <taxon>Henriciella</taxon>
    </lineage>
</organism>
<reference evidence="2 3" key="1">
    <citation type="submission" date="2018-08" db="EMBL/GenBank/DDBJ databases">
        <title>Henriciella mobilis sp. nov., isolated from seawater.</title>
        <authorList>
            <person name="Cheng H."/>
            <person name="Wu Y.-H."/>
            <person name="Xu X.-W."/>
            <person name="Guo L.-L."/>
        </authorList>
    </citation>
    <scope>NUCLEOTIDE SEQUENCE [LARGE SCALE GENOMIC DNA]</scope>
    <source>
        <strain evidence="2 3">CCUG66934</strain>
    </source>
</reference>
<dbReference type="RefSeq" id="WP_119380746.1">
    <property type="nucleotide sequence ID" value="NZ_QWGB01000014.1"/>
</dbReference>
<evidence type="ECO:0000313" key="2">
    <source>
        <dbReference type="EMBL" id="RIJ20429.1"/>
    </source>
</evidence>
<gene>
    <name evidence="2" type="ORF">D1224_15000</name>
</gene>
<dbReference type="Proteomes" id="UP000265431">
    <property type="component" value="Unassembled WGS sequence"/>
</dbReference>
<name>A0A399QS78_9PROT</name>
<keyword evidence="1" id="KW-1133">Transmembrane helix</keyword>
<keyword evidence="1" id="KW-0812">Transmembrane</keyword>
<feature type="transmembrane region" description="Helical" evidence="1">
    <location>
        <begin position="6"/>
        <end position="28"/>
    </location>
</feature>
<evidence type="ECO:0000256" key="1">
    <source>
        <dbReference type="SAM" id="Phobius"/>
    </source>
</evidence>
<comment type="caution">
    <text evidence="2">The sequence shown here is derived from an EMBL/GenBank/DDBJ whole genome shotgun (WGS) entry which is preliminary data.</text>
</comment>
<feature type="transmembrane region" description="Helical" evidence="1">
    <location>
        <begin position="127"/>
        <end position="145"/>
    </location>
</feature>
<evidence type="ECO:0000313" key="3">
    <source>
        <dbReference type="Proteomes" id="UP000265431"/>
    </source>
</evidence>
<accession>A0A399QS78</accession>
<sequence>MDPITGLAASAAGGGLFGLIGTALGRVAGYFETRQRLQHETERWAHETKLLELQRHARAEETEGELALAEASGRWAGLSASMAADAAIGESYKWVSAVRGVTRPALTLLLWLIAGLIWIGADGAGRASIIETATFAATAATLWWFGDRGPRRGSAG</sequence>
<dbReference type="OrthoDB" id="7620198at2"/>
<protein>
    <submittedName>
        <fullName evidence="2">Uncharacterized protein</fullName>
    </submittedName>
</protein>
<keyword evidence="1" id="KW-0472">Membrane</keyword>
<dbReference type="EMBL" id="QWGB01000014">
    <property type="protein sequence ID" value="RIJ20429.1"/>
    <property type="molecule type" value="Genomic_DNA"/>
</dbReference>
<proteinExistence type="predicted"/>